<evidence type="ECO:0000256" key="1">
    <source>
        <dbReference type="SAM" id="MobiDB-lite"/>
    </source>
</evidence>
<feature type="compositionally biased region" description="Low complexity" evidence="1">
    <location>
        <begin position="740"/>
        <end position="751"/>
    </location>
</feature>
<accession>A0A2W2BFS8</accession>
<comment type="caution">
    <text evidence="2">The sequence shown here is derived from an EMBL/GenBank/DDBJ whole genome shotgun (WGS) entry which is preliminary data.</text>
</comment>
<reference evidence="2 3" key="1">
    <citation type="submission" date="2018-01" db="EMBL/GenBank/DDBJ databases">
        <title>Draft genome sequence of Jiangella sp. GTF31.</title>
        <authorList>
            <person name="Sahin N."/>
            <person name="Ay H."/>
            <person name="Saygin H."/>
        </authorList>
    </citation>
    <scope>NUCLEOTIDE SEQUENCE [LARGE SCALE GENOMIC DNA]</scope>
    <source>
        <strain evidence="2 3">GTF31</strain>
    </source>
</reference>
<evidence type="ECO:0000313" key="2">
    <source>
        <dbReference type="EMBL" id="PZF79114.1"/>
    </source>
</evidence>
<dbReference type="Proteomes" id="UP000248764">
    <property type="component" value="Unassembled WGS sequence"/>
</dbReference>
<dbReference type="SUPFAM" id="SSF53850">
    <property type="entry name" value="Periplasmic binding protein-like II"/>
    <property type="match status" value="1"/>
</dbReference>
<sequence length="751" mass="79163">MIRVRLLAAAVLLGLAATLIVLGPPQREAAAAGEESSAVTVNGRPGKYEDFSDLAITVHQTEGLVGQGIEVTWTGGVPTPYGGFGTNYLSIMQCWGPDPEAPDFRETCQFGAGLDPPYSNLRTGNASRYVTEDFDPAETMEPIPVGDELTSNAVPFRASYGGTYVDALTGAGGTPRPAPDGYEGLIIDLYGKGSTNEQPWVPTAGSGEGRTVFWVQSAKEAAHLGCGRVGDDGGDPQPCWLVVVPRGAYDPFGNVRGAQVGGVDSPLSASNFANAIAIELNFAPVSGFCELGAQERATIGTELAAEAMTSWQPALCAGGGTTFGYAATSDSEAANQLFSTYEGAPGLAYTTIPIAGGADDPPVAHAPVAVSAMTIAFSIDIHPRFAAPPEVEALFGSQVPELKLTPRLVAKLLTQSYWGDIPILQGETGVEHLPENPQFITYDPEFRALNPVFENFPDAASGPKGLMVTLESGQPVHEIWRWILADPQARAWLAGTPDENGIVVNPKYAPLNLDEEPPHSFPRAEDTCVRQPPAEMDLCSLDYRPYIGSYSEIAQRVLRADVGEKSFWDQTREPPQYVTSPPRAFGRRWSIGVTETASAHRYGVFTASLRNAAGEFVAPTQDGLRAAVDAMTDTDGDGVLELDPARRAVGAYPLTMVTYAAVNTGQDPQALTDYADLLEYAAGPGQQSGTARGELPGGYLPLPAELRDQTTGVVAELRALAGATPTPTPTPTTPAPGPSPSAAAAGSRRSR</sequence>
<dbReference type="RefSeq" id="WP_111258822.1">
    <property type="nucleotide sequence ID" value="NZ_POTW01000184.1"/>
</dbReference>
<name>A0A2W2BFS8_9ACTN</name>
<dbReference type="AlphaFoldDB" id="A0A2W2BFS8"/>
<evidence type="ECO:0000313" key="3">
    <source>
        <dbReference type="Proteomes" id="UP000248764"/>
    </source>
</evidence>
<organism evidence="2 3">
    <name type="scientific">Jiangella anatolica</name>
    <dbReference type="NCBI Taxonomy" id="2670374"/>
    <lineage>
        <taxon>Bacteria</taxon>
        <taxon>Bacillati</taxon>
        <taxon>Actinomycetota</taxon>
        <taxon>Actinomycetes</taxon>
        <taxon>Jiangellales</taxon>
        <taxon>Jiangellaceae</taxon>
        <taxon>Jiangella</taxon>
    </lineage>
</organism>
<gene>
    <name evidence="2" type="ORF">C1I92_32815</name>
</gene>
<feature type="compositionally biased region" description="Pro residues" evidence="1">
    <location>
        <begin position="726"/>
        <end position="739"/>
    </location>
</feature>
<evidence type="ECO:0008006" key="4">
    <source>
        <dbReference type="Google" id="ProtNLM"/>
    </source>
</evidence>
<keyword evidence="3" id="KW-1185">Reference proteome</keyword>
<protein>
    <recommendedName>
        <fullName evidence="4">PBP domain-containing protein</fullName>
    </recommendedName>
</protein>
<dbReference type="EMBL" id="POTW01000184">
    <property type="protein sequence ID" value="PZF79114.1"/>
    <property type="molecule type" value="Genomic_DNA"/>
</dbReference>
<proteinExistence type="predicted"/>
<feature type="region of interest" description="Disordered" evidence="1">
    <location>
        <begin position="716"/>
        <end position="751"/>
    </location>
</feature>
<dbReference type="Gene3D" id="3.40.190.10">
    <property type="entry name" value="Periplasmic binding protein-like II"/>
    <property type="match status" value="2"/>
</dbReference>